<accession>A0A0J6SLW0</accession>
<dbReference type="AlphaFoldDB" id="A0A0J6SLW0"/>
<dbReference type="Proteomes" id="UP000035955">
    <property type="component" value="Unassembled WGS sequence"/>
</dbReference>
<sequence length="170" mass="18191">MAAFLTLSIDRGRGRLLRAVLLAASAFAAPAAHAAGDFALASCKGWNGTIVEREALDTSSARMRGIITKADLQEYCERDPGGETKQNGGKLTVKQCVDKYLRQEARTELSAQANCRTGVVSYQYGGRPTGRARFPLGPDADTSCASGLPPMIEQFKILCPAAAKRLKVDQ</sequence>
<evidence type="ECO:0008006" key="4">
    <source>
        <dbReference type="Google" id="ProtNLM"/>
    </source>
</evidence>
<protein>
    <recommendedName>
        <fullName evidence="4">DUF3617 family protein</fullName>
    </recommendedName>
</protein>
<organism evidence="2 3">
    <name type="scientific">Methylobacterium variabile</name>
    <dbReference type="NCBI Taxonomy" id="298794"/>
    <lineage>
        <taxon>Bacteria</taxon>
        <taxon>Pseudomonadati</taxon>
        <taxon>Pseudomonadota</taxon>
        <taxon>Alphaproteobacteria</taxon>
        <taxon>Hyphomicrobiales</taxon>
        <taxon>Methylobacteriaceae</taxon>
        <taxon>Methylobacterium</taxon>
    </lineage>
</organism>
<evidence type="ECO:0000313" key="3">
    <source>
        <dbReference type="Proteomes" id="UP000035955"/>
    </source>
</evidence>
<name>A0A0J6SLW0_9HYPH</name>
<reference evidence="2 3" key="1">
    <citation type="submission" date="2015-03" db="EMBL/GenBank/DDBJ databases">
        <title>Genome sequencing of Methylobacterium variabile DSM 16961.</title>
        <authorList>
            <person name="Chaudhry V."/>
            <person name="Patil P.B."/>
        </authorList>
    </citation>
    <scope>NUCLEOTIDE SEQUENCE [LARGE SCALE GENOMIC DNA]</scope>
    <source>
        <strain evidence="2 3">DSM 16961</strain>
    </source>
</reference>
<evidence type="ECO:0000256" key="1">
    <source>
        <dbReference type="SAM" id="SignalP"/>
    </source>
</evidence>
<keyword evidence="3" id="KW-1185">Reference proteome</keyword>
<feature type="signal peptide" evidence="1">
    <location>
        <begin position="1"/>
        <end position="34"/>
    </location>
</feature>
<evidence type="ECO:0000313" key="2">
    <source>
        <dbReference type="EMBL" id="KMO34398.1"/>
    </source>
</evidence>
<dbReference type="RefSeq" id="WP_048445808.1">
    <property type="nucleotide sequence ID" value="NZ_LABY01000135.1"/>
</dbReference>
<dbReference type="PATRIC" id="fig|298794.3.peg.1129"/>
<proteinExistence type="predicted"/>
<feature type="chain" id="PRO_5005281240" description="DUF3617 family protein" evidence="1">
    <location>
        <begin position="35"/>
        <end position="170"/>
    </location>
</feature>
<keyword evidence="1" id="KW-0732">Signal</keyword>
<gene>
    <name evidence="2" type="ORF">VQ02_19180</name>
</gene>
<dbReference type="EMBL" id="LABY01000135">
    <property type="protein sequence ID" value="KMO34398.1"/>
    <property type="molecule type" value="Genomic_DNA"/>
</dbReference>
<comment type="caution">
    <text evidence="2">The sequence shown here is derived from an EMBL/GenBank/DDBJ whole genome shotgun (WGS) entry which is preliminary data.</text>
</comment>